<accession>A0A1M6WPX5</accession>
<dbReference type="Pfam" id="PF01297">
    <property type="entry name" value="ZnuA"/>
    <property type="match status" value="1"/>
</dbReference>
<dbReference type="PANTHER" id="PTHR42953:SF8">
    <property type="entry name" value="ZINT DOMAIN-CONTAINING PROTEIN"/>
    <property type="match status" value="1"/>
</dbReference>
<keyword evidence="1 3" id="KW-0813">Transport</keyword>
<feature type="signal peptide" evidence="6">
    <location>
        <begin position="1"/>
        <end position="19"/>
    </location>
</feature>
<feature type="compositionally biased region" description="Basic and acidic residues" evidence="5">
    <location>
        <begin position="152"/>
        <end position="186"/>
    </location>
</feature>
<dbReference type="PROSITE" id="PS51257">
    <property type="entry name" value="PROKAR_LIPOPROTEIN"/>
    <property type="match status" value="1"/>
</dbReference>
<keyword evidence="2 6" id="KW-0732">Signal</keyword>
<comment type="similarity">
    <text evidence="3">Belongs to the bacterial solute-binding protein 9 family.</text>
</comment>
<dbReference type="Gene3D" id="3.40.50.1980">
    <property type="entry name" value="Nitrogenase molybdenum iron protein domain"/>
    <property type="match status" value="2"/>
</dbReference>
<evidence type="ECO:0000256" key="3">
    <source>
        <dbReference type="RuleBase" id="RU003512"/>
    </source>
</evidence>
<name>A0A1M6WPX5_9FIRM</name>
<sequence>MKKSTILLTCLFLLTLLTGGCGTTSSEQSSTPKEQLRVFTGIYPLYDFAKHIGSDKISIKNIIPAGAEPHDWEPSPQDIAEITKADVLILSGSGMEPWADKVLGVIDQNKVTVIYAAQNIKLLDPIPNEQAEHSEQHEDKHSTDTQQTATDQTKEHSHDQDLHPEDSQPKEADTHDHDHAGKDPHIWLDPLNAKTIVDTILAGLIKVDEKNKAVYESNAEAYKKELDQLHEEYQTGLANAKLREFITSHAAFGYLAERYHLIQIPVRGLAAESEPSPADMATIVKLAQEKNIKYIFFETLVSPKVSEAIASELKGQTLVLDPLESLSDQDIAAGKDYLSGMRENLKNLKTALEAP</sequence>
<evidence type="ECO:0000256" key="6">
    <source>
        <dbReference type="SAM" id="SignalP"/>
    </source>
</evidence>
<evidence type="ECO:0000256" key="4">
    <source>
        <dbReference type="SAM" id="Coils"/>
    </source>
</evidence>
<dbReference type="PRINTS" id="PR00691">
    <property type="entry name" value="ADHESINB"/>
</dbReference>
<dbReference type="SUPFAM" id="SSF53807">
    <property type="entry name" value="Helical backbone' metal receptor"/>
    <property type="match status" value="1"/>
</dbReference>
<dbReference type="Proteomes" id="UP000183997">
    <property type="component" value="Unassembled WGS sequence"/>
</dbReference>
<reference evidence="8" key="1">
    <citation type="submission" date="2016-11" db="EMBL/GenBank/DDBJ databases">
        <authorList>
            <person name="Varghese N."/>
            <person name="Submissions S."/>
        </authorList>
    </citation>
    <scope>NUCLEOTIDE SEQUENCE [LARGE SCALE GENOMIC DNA]</scope>
    <source>
        <strain evidence="8">DSM 10349</strain>
    </source>
</reference>
<proteinExistence type="inferred from homology"/>
<feature type="coiled-coil region" evidence="4">
    <location>
        <begin position="205"/>
        <end position="239"/>
    </location>
</feature>
<feature type="compositionally biased region" description="Basic and acidic residues" evidence="5">
    <location>
        <begin position="130"/>
        <end position="143"/>
    </location>
</feature>
<organism evidence="7 8">
    <name type="scientific">Desulforamulus aeronauticus DSM 10349</name>
    <dbReference type="NCBI Taxonomy" id="1121421"/>
    <lineage>
        <taxon>Bacteria</taxon>
        <taxon>Bacillati</taxon>
        <taxon>Bacillota</taxon>
        <taxon>Clostridia</taxon>
        <taxon>Eubacteriales</taxon>
        <taxon>Peptococcaceae</taxon>
        <taxon>Desulforamulus</taxon>
    </lineage>
</organism>
<dbReference type="InterPro" id="IPR006127">
    <property type="entry name" value="ZnuA-like"/>
</dbReference>
<dbReference type="InterPro" id="IPR006128">
    <property type="entry name" value="Lipoprotein_PsaA-like"/>
</dbReference>
<dbReference type="PANTHER" id="PTHR42953">
    <property type="entry name" value="HIGH-AFFINITY ZINC UPTAKE SYSTEM PROTEIN ZNUA-RELATED"/>
    <property type="match status" value="1"/>
</dbReference>
<dbReference type="STRING" id="1121421.SAMN02745123_03727"/>
<evidence type="ECO:0000256" key="1">
    <source>
        <dbReference type="ARBA" id="ARBA00022448"/>
    </source>
</evidence>
<dbReference type="GO" id="GO:0046872">
    <property type="term" value="F:metal ion binding"/>
    <property type="evidence" value="ECO:0007669"/>
    <property type="project" value="InterPro"/>
</dbReference>
<dbReference type="AlphaFoldDB" id="A0A1M6WPX5"/>
<dbReference type="RefSeq" id="WP_084082502.1">
    <property type="nucleotide sequence ID" value="NZ_FRAR01000033.1"/>
</dbReference>
<feature type="region of interest" description="Disordered" evidence="5">
    <location>
        <begin position="130"/>
        <end position="186"/>
    </location>
</feature>
<dbReference type="InterPro" id="IPR050492">
    <property type="entry name" value="Bact_metal-bind_prot9"/>
</dbReference>
<gene>
    <name evidence="7" type="ORF">SAMN02745123_03727</name>
</gene>
<dbReference type="InterPro" id="IPR006129">
    <property type="entry name" value="AdhesinB"/>
</dbReference>
<evidence type="ECO:0000256" key="2">
    <source>
        <dbReference type="ARBA" id="ARBA00022729"/>
    </source>
</evidence>
<dbReference type="PRINTS" id="PR00690">
    <property type="entry name" value="ADHESNFAMILY"/>
</dbReference>
<protein>
    <submittedName>
        <fullName evidence="7">Zinc transport system substrate-binding protein</fullName>
    </submittedName>
</protein>
<evidence type="ECO:0000313" key="8">
    <source>
        <dbReference type="Proteomes" id="UP000183997"/>
    </source>
</evidence>
<keyword evidence="4" id="KW-0175">Coiled coil</keyword>
<dbReference type="GO" id="GO:0007155">
    <property type="term" value="P:cell adhesion"/>
    <property type="evidence" value="ECO:0007669"/>
    <property type="project" value="InterPro"/>
</dbReference>
<evidence type="ECO:0000256" key="5">
    <source>
        <dbReference type="SAM" id="MobiDB-lite"/>
    </source>
</evidence>
<dbReference type="EMBL" id="FRAR01000033">
    <property type="protein sequence ID" value="SHK95822.1"/>
    <property type="molecule type" value="Genomic_DNA"/>
</dbReference>
<evidence type="ECO:0000313" key="7">
    <source>
        <dbReference type="EMBL" id="SHK95822.1"/>
    </source>
</evidence>
<keyword evidence="8" id="KW-1185">Reference proteome</keyword>
<feature type="chain" id="PRO_5038675779" evidence="6">
    <location>
        <begin position="20"/>
        <end position="355"/>
    </location>
</feature>
<dbReference type="GO" id="GO:0030001">
    <property type="term" value="P:metal ion transport"/>
    <property type="evidence" value="ECO:0007669"/>
    <property type="project" value="InterPro"/>
</dbReference>